<keyword evidence="3" id="KW-1185">Reference proteome</keyword>
<comment type="caution">
    <text evidence="2">The sequence shown here is derived from an EMBL/GenBank/DDBJ whole genome shotgun (WGS) entry which is preliminary data.</text>
</comment>
<proteinExistence type="predicted"/>
<feature type="compositionally biased region" description="Basic and acidic residues" evidence="1">
    <location>
        <begin position="53"/>
        <end position="64"/>
    </location>
</feature>
<evidence type="ECO:0000313" key="2">
    <source>
        <dbReference type="EMBL" id="MPC18004.1"/>
    </source>
</evidence>
<name>A0A5B7D9K1_PORTR</name>
<gene>
    <name evidence="2" type="ORF">E2C01_010875</name>
</gene>
<evidence type="ECO:0000256" key="1">
    <source>
        <dbReference type="SAM" id="MobiDB-lite"/>
    </source>
</evidence>
<dbReference type="AlphaFoldDB" id="A0A5B7D9K1"/>
<reference evidence="2 3" key="1">
    <citation type="submission" date="2019-05" db="EMBL/GenBank/DDBJ databases">
        <title>Another draft genome of Portunus trituberculatus and its Hox gene families provides insights of decapod evolution.</title>
        <authorList>
            <person name="Jeong J.-H."/>
            <person name="Song I."/>
            <person name="Kim S."/>
            <person name="Choi T."/>
            <person name="Kim D."/>
            <person name="Ryu S."/>
            <person name="Kim W."/>
        </authorList>
    </citation>
    <scope>NUCLEOTIDE SEQUENCE [LARGE SCALE GENOMIC DNA]</scope>
    <source>
        <tissue evidence="2">Muscle</tissue>
    </source>
</reference>
<sequence length="87" mass="9947">MGQQLTYDRQVTVWVRDQRHGLHQSPHHCQHDLLEDSSNSSNNCMPKKAVHQQRQEARMDHRQEQLGSAPANPKAQVQAGSKVVSPW</sequence>
<protein>
    <submittedName>
        <fullName evidence="2">Uncharacterized protein</fullName>
    </submittedName>
</protein>
<dbReference type="Proteomes" id="UP000324222">
    <property type="component" value="Unassembled WGS sequence"/>
</dbReference>
<evidence type="ECO:0000313" key="3">
    <source>
        <dbReference type="Proteomes" id="UP000324222"/>
    </source>
</evidence>
<feature type="region of interest" description="Disordered" evidence="1">
    <location>
        <begin position="22"/>
        <end position="87"/>
    </location>
</feature>
<dbReference type="EMBL" id="VSRR010000638">
    <property type="protein sequence ID" value="MPC18004.1"/>
    <property type="molecule type" value="Genomic_DNA"/>
</dbReference>
<accession>A0A5B7D9K1</accession>
<organism evidence="2 3">
    <name type="scientific">Portunus trituberculatus</name>
    <name type="common">Swimming crab</name>
    <name type="synonym">Neptunus trituberculatus</name>
    <dbReference type="NCBI Taxonomy" id="210409"/>
    <lineage>
        <taxon>Eukaryota</taxon>
        <taxon>Metazoa</taxon>
        <taxon>Ecdysozoa</taxon>
        <taxon>Arthropoda</taxon>
        <taxon>Crustacea</taxon>
        <taxon>Multicrustacea</taxon>
        <taxon>Malacostraca</taxon>
        <taxon>Eumalacostraca</taxon>
        <taxon>Eucarida</taxon>
        <taxon>Decapoda</taxon>
        <taxon>Pleocyemata</taxon>
        <taxon>Brachyura</taxon>
        <taxon>Eubrachyura</taxon>
        <taxon>Portunoidea</taxon>
        <taxon>Portunidae</taxon>
        <taxon>Portuninae</taxon>
        <taxon>Portunus</taxon>
    </lineage>
</organism>